<dbReference type="Proteomes" id="UP000596742">
    <property type="component" value="Unassembled WGS sequence"/>
</dbReference>
<dbReference type="OrthoDB" id="6100019at2759"/>
<dbReference type="InterPro" id="IPR000315">
    <property type="entry name" value="Znf_B-box"/>
</dbReference>
<dbReference type="EMBL" id="UYJE01006718">
    <property type="protein sequence ID" value="VDI48363.1"/>
    <property type="molecule type" value="Genomic_DNA"/>
</dbReference>
<comment type="caution">
    <text evidence="2">The sequence shown here is derived from an EMBL/GenBank/DDBJ whole genome shotgun (WGS) entry which is preliminary data.</text>
</comment>
<dbReference type="Gene3D" id="3.30.160.60">
    <property type="entry name" value="Classic Zinc Finger"/>
    <property type="match status" value="1"/>
</dbReference>
<name>A0A8B6FDK7_MYTGA</name>
<keyword evidence="3" id="KW-1185">Reference proteome</keyword>
<reference evidence="2" key="1">
    <citation type="submission" date="2018-11" db="EMBL/GenBank/DDBJ databases">
        <authorList>
            <person name="Alioto T."/>
            <person name="Alioto T."/>
        </authorList>
    </citation>
    <scope>NUCLEOTIDE SEQUENCE</scope>
</reference>
<gene>
    <name evidence="2" type="ORF">MGAL_10B020235</name>
</gene>
<evidence type="ECO:0000313" key="2">
    <source>
        <dbReference type="EMBL" id="VDI48363.1"/>
    </source>
</evidence>
<dbReference type="AlphaFoldDB" id="A0A8B6FDK7"/>
<accession>A0A8B6FDK7</accession>
<protein>
    <recommendedName>
        <fullName evidence="1">B box-type domain-containing protein</fullName>
    </recommendedName>
</protein>
<sequence>MEVNADHTLISVDQYRYIRHVPVNLVCDQHDKNFDLYCKTHDEPICRDCFSLQHKQCSDVVMSFDEATKNAKQSTAFAVVVDSIDVALVNMEYFINNRYEAVQNIELEEHSIRKEISKIRFNVNKHLDELEKTLFR</sequence>
<dbReference type="Pfam" id="PF00643">
    <property type="entry name" value="zf-B_box"/>
    <property type="match status" value="1"/>
</dbReference>
<dbReference type="GO" id="GO:0008270">
    <property type="term" value="F:zinc ion binding"/>
    <property type="evidence" value="ECO:0007669"/>
    <property type="project" value="InterPro"/>
</dbReference>
<organism evidence="2 3">
    <name type="scientific">Mytilus galloprovincialis</name>
    <name type="common">Mediterranean mussel</name>
    <dbReference type="NCBI Taxonomy" id="29158"/>
    <lineage>
        <taxon>Eukaryota</taxon>
        <taxon>Metazoa</taxon>
        <taxon>Spiralia</taxon>
        <taxon>Lophotrochozoa</taxon>
        <taxon>Mollusca</taxon>
        <taxon>Bivalvia</taxon>
        <taxon>Autobranchia</taxon>
        <taxon>Pteriomorphia</taxon>
        <taxon>Mytilida</taxon>
        <taxon>Mytiloidea</taxon>
        <taxon>Mytilidae</taxon>
        <taxon>Mytilinae</taxon>
        <taxon>Mytilus</taxon>
    </lineage>
</organism>
<dbReference type="SUPFAM" id="SSF57845">
    <property type="entry name" value="B-box zinc-binding domain"/>
    <property type="match status" value="1"/>
</dbReference>
<proteinExistence type="predicted"/>
<evidence type="ECO:0000313" key="3">
    <source>
        <dbReference type="Proteomes" id="UP000596742"/>
    </source>
</evidence>
<feature type="domain" description="B box-type" evidence="1">
    <location>
        <begin position="24"/>
        <end position="55"/>
    </location>
</feature>
<evidence type="ECO:0000259" key="1">
    <source>
        <dbReference type="Pfam" id="PF00643"/>
    </source>
</evidence>